<dbReference type="GO" id="GO:0005737">
    <property type="term" value="C:cytoplasm"/>
    <property type="evidence" value="ECO:0007669"/>
    <property type="project" value="TreeGrafter"/>
</dbReference>
<accession>A0AAN7GW63</accession>
<name>A0AAN7GW63_9PEZI</name>
<dbReference type="Proteomes" id="UP001301958">
    <property type="component" value="Unassembled WGS sequence"/>
</dbReference>
<keyword evidence="6" id="KW-1185">Reference proteome</keyword>
<keyword evidence="1 2" id="KW-0175">Coiled coil</keyword>
<dbReference type="GO" id="GO:0051286">
    <property type="term" value="C:cell tip"/>
    <property type="evidence" value="ECO:0007669"/>
    <property type="project" value="TreeGrafter"/>
</dbReference>
<reference evidence="5" key="1">
    <citation type="journal article" date="2023" name="Mol. Phylogenet. Evol.">
        <title>Genome-scale phylogeny and comparative genomics of the fungal order Sordariales.</title>
        <authorList>
            <person name="Hensen N."/>
            <person name="Bonometti L."/>
            <person name="Westerberg I."/>
            <person name="Brannstrom I.O."/>
            <person name="Guillou S."/>
            <person name="Cros-Aarteil S."/>
            <person name="Calhoun S."/>
            <person name="Haridas S."/>
            <person name="Kuo A."/>
            <person name="Mondo S."/>
            <person name="Pangilinan J."/>
            <person name="Riley R."/>
            <person name="LaButti K."/>
            <person name="Andreopoulos B."/>
            <person name="Lipzen A."/>
            <person name="Chen C."/>
            <person name="Yan M."/>
            <person name="Daum C."/>
            <person name="Ng V."/>
            <person name="Clum A."/>
            <person name="Steindorff A."/>
            <person name="Ohm R.A."/>
            <person name="Martin F."/>
            <person name="Silar P."/>
            <person name="Natvig D.O."/>
            <person name="Lalanne C."/>
            <person name="Gautier V."/>
            <person name="Ament-Velasquez S.L."/>
            <person name="Kruys A."/>
            <person name="Hutchinson M.I."/>
            <person name="Powell A.J."/>
            <person name="Barry K."/>
            <person name="Miller A.N."/>
            <person name="Grigoriev I.V."/>
            <person name="Debuchy R."/>
            <person name="Gladieux P."/>
            <person name="Hiltunen Thoren M."/>
            <person name="Johannesson H."/>
        </authorList>
    </citation>
    <scope>NUCLEOTIDE SEQUENCE</scope>
    <source>
        <strain evidence="5">CBS 990.96</strain>
    </source>
</reference>
<feature type="compositionally biased region" description="Polar residues" evidence="3">
    <location>
        <begin position="263"/>
        <end position="273"/>
    </location>
</feature>
<feature type="compositionally biased region" description="Basic and acidic residues" evidence="3">
    <location>
        <begin position="441"/>
        <end position="453"/>
    </location>
</feature>
<feature type="coiled-coil region" evidence="2">
    <location>
        <begin position="832"/>
        <end position="859"/>
    </location>
</feature>
<feature type="compositionally biased region" description="Low complexity" evidence="3">
    <location>
        <begin position="411"/>
        <end position="422"/>
    </location>
</feature>
<evidence type="ECO:0000256" key="3">
    <source>
        <dbReference type="SAM" id="MobiDB-lite"/>
    </source>
</evidence>
<dbReference type="GO" id="GO:0030010">
    <property type="term" value="P:establishment of cell polarity"/>
    <property type="evidence" value="ECO:0007669"/>
    <property type="project" value="TreeGrafter"/>
</dbReference>
<reference evidence="5" key="2">
    <citation type="submission" date="2023-05" db="EMBL/GenBank/DDBJ databases">
        <authorList>
            <consortium name="Lawrence Berkeley National Laboratory"/>
            <person name="Steindorff A."/>
            <person name="Hensen N."/>
            <person name="Bonometti L."/>
            <person name="Westerberg I."/>
            <person name="Brannstrom I.O."/>
            <person name="Guillou S."/>
            <person name="Cros-Aarteil S."/>
            <person name="Calhoun S."/>
            <person name="Haridas S."/>
            <person name="Kuo A."/>
            <person name="Mondo S."/>
            <person name="Pangilinan J."/>
            <person name="Riley R."/>
            <person name="Labutti K."/>
            <person name="Andreopoulos B."/>
            <person name="Lipzen A."/>
            <person name="Chen C."/>
            <person name="Yanf M."/>
            <person name="Daum C."/>
            <person name="Ng V."/>
            <person name="Clum A."/>
            <person name="Ohm R."/>
            <person name="Martin F."/>
            <person name="Silar P."/>
            <person name="Natvig D."/>
            <person name="Lalanne C."/>
            <person name="Gautier V."/>
            <person name="Ament-Velasquez S.L."/>
            <person name="Kruys A."/>
            <person name="Hutchinson M.I."/>
            <person name="Powell A.J."/>
            <person name="Barry K."/>
            <person name="Miller A.N."/>
            <person name="Grigoriev I.V."/>
            <person name="Debuchy R."/>
            <person name="Gladieux P."/>
            <person name="Thoren M.H."/>
            <person name="Johannesson H."/>
        </authorList>
    </citation>
    <scope>NUCLEOTIDE SEQUENCE</scope>
    <source>
        <strain evidence="5">CBS 990.96</strain>
    </source>
</reference>
<evidence type="ECO:0000313" key="6">
    <source>
        <dbReference type="Proteomes" id="UP001301958"/>
    </source>
</evidence>
<dbReference type="EMBL" id="MU865320">
    <property type="protein sequence ID" value="KAK4228286.1"/>
    <property type="molecule type" value="Genomic_DNA"/>
</dbReference>
<dbReference type="InterPro" id="IPR022782">
    <property type="entry name" value="AIP3-like_C"/>
</dbReference>
<dbReference type="Gene3D" id="1.20.58.1540">
    <property type="entry name" value="Actin interacting protein 3, C-terminal domain"/>
    <property type="match status" value="1"/>
</dbReference>
<evidence type="ECO:0000313" key="5">
    <source>
        <dbReference type="EMBL" id="KAK4228286.1"/>
    </source>
</evidence>
<dbReference type="InterPro" id="IPR005613">
    <property type="entry name" value="AIP3_C"/>
</dbReference>
<feature type="compositionally biased region" description="Basic and acidic residues" evidence="3">
    <location>
        <begin position="245"/>
        <end position="257"/>
    </location>
</feature>
<protein>
    <submittedName>
        <fullName evidence="5">Actin interacting protein 3-domain-containing protein</fullName>
    </submittedName>
</protein>
<dbReference type="InterPro" id="IPR056279">
    <property type="entry name" value="Aip3p_Bud6_N"/>
</dbReference>
<dbReference type="GO" id="GO:0005519">
    <property type="term" value="F:cytoskeletal regulatory protein binding"/>
    <property type="evidence" value="ECO:0007669"/>
    <property type="project" value="InterPro"/>
</dbReference>
<evidence type="ECO:0000256" key="1">
    <source>
        <dbReference type="ARBA" id="ARBA00023054"/>
    </source>
</evidence>
<feature type="region of interest" description="Disordered" evidence="3">
    <location>
        <begin position="1"/>
        <end position="80"/>
    </location>
</feature>
<dbReference type="PANTHER" id="PTHR22741:SF10">
    <property type="entry name" value="COILED-COIL DOMAIN-CONTAINING PROTEIN CG32809"/>
    <property type="match status" value="1"/>
</dbReference>
<dbReference type="PANTHER" id="PTHR22741">
    <property type="entry name" value="P140CAP/SNIP-RELATED"/>
    <property type="match status" value="1"/>
</dbReference>
<feature type="region of interest" description="Disordered" evidence="3">
    <location>
        <begin position="188"/>
        <end position="349"/>
    </location>
</feature>
<dbReference type="AlphaFoldDB" id="A0AAN7GW63"/>
<feature type="compositionally biased region" description="Low complexity" evidence="3">
    <location>
        <begin position="214"/>
        <end position="239"/>
    </location>
</feature>
<feature type="compositionally biased region" description="Low complexity" evidence="3">
    <location>
        <begin position="279"/>
        <end position="295"/>
    </location>
</feature>
<dbReference type="SMART" id="SM00806">
    <property type="entry name" value="AIP3"/>
    <property type="match status" value="1"/>
</dbReference>
<feature type="compositionally biased region" description="Low complexity" evidence="3">
    <location>
        <begin position="328"/>
        <end position="338"/>
    </location>
</feature>
<evidence type="ECO:0000256" key="2">
    <source>
        <dbReference type="SAM" id="Coils"/>
    </source>
</evidence>
<proteinExistence type="predicted"/>
<evidence type="ECO:0000259" key="4">
    <source>
        <dbReference type="SMART" id="SM00806"/>
    </source>
</evidence>
<dbReference type="Pfam" id="PF03915">
    <property type="entry name" value="AIP3"/>
    <property type="match status" value="1"/>
</dbReference>
<feature type="domain" description="Actin interacting protein 3 C-terminal" evidence="4">
    <location>
        <begin position="522"/>
        <end position="979"/>
    </location>
</feature>
<organism evidence="5 6">
    <name type="scientific">Podospora fimiseda</name>
    <dbReference type="NCBI Taxonomy" id="252190"/>
    <lineage>
        <taxon>Eukaryota</taxon>
        <taxon>Fungi</taxon>
        <taxon>Dikarya</taxon>
        <taxon>Ascomycota</taxon>
        <taxon>Pezizomycotina</taxon>
        <taxon>Sordariomycetes</taxon>
        <taxon>Sordariomycetidae</taxon>
        <taxon>Sordariales</taxon>
        <taxon>Podosporaceae</taxon>
        <taxon>Podospora</taxon>
    </lineage>
</organism>
<feature type="region of interest" description="Disordered" evidence="3">
    <location>
        <begin position="366"/>
        <end position="511"/>
    </location>
</feature>
<dbReference type="Pfam" id="PF23153">
    <property type="entry name" value="Aip3p_Bud6_N"/>
    <property type="match status" value="1"/>
</dbReference>
<feature type="compositionally biased region" description="Polar residues" evidence="3">
    <location>
        <begin position="61"/>
        <end position="80"/>
    </location>
</feature>
<sequence>MRSSQRRSPGIVEPSSIAAAGPPPNVPARSNSPAVGVGTNRPVAPRSSTSGRPMQPVGGSLNRSDGTRRTNSQGGSSIPLSQIEKSVTHLLVATKQLLETLTQWSRGNATDTQVSDVYVRLGYEFNMACRAFTAINVDTSDLGNVPELLRNILEATLSQEASVESLDRYLPRIRDIIINLLHGLKRKQTRLRQRNRDRENGQLGDAGGSGDGAGASQPPGRTTSTSTTGSVNSGLTTLLNEGIEEGYRPQSQREDGRPYGINGSPTRRVQSQREQSRGSINSEQSSMSSQSMQNIPVLPPYPGDETIPSGPSGADLDNFPPPPPPPKQSQQSALAALQRGGDLERRASRRYSAYQISKLVGVQGVPMLPTQTTPIPNRGRGEIRESMRAMQTRDSVRHQRNKSSRSAVPLEVASSPVRVPSRVSEEPEESSAGESSASRPELPESRSPEDKYRPSATLNGPPSDPYPVTGVNQQDEEEEKPAASAKSLGKAPSIARAPTPDKPTNSFMMENSPPATKELTLFLQYKSKVKKFILPEGYDELSIGRLQLAFIEKFSWNTQQNGSDLPDIYIQDPISGVRHELEDLSDIKDRTVLVLNVEALDEVKKHIDEGIGSLKKIVEEVRQNMDDQGAALRRVSERQQETAKDVARLAAAPPTVIAQSAIGSPKAAGAVPVSSKKLSTSQLSEIQSLRRDLAVLRQTYSNFQSEVQGSMSALRAKANSVKMTAAKVSVPEIEGDSGRAYVISGRKQLNTDSDRLVNKVDDLQDLVEDLRKDVVHRGVRPLPRQLESVTKDITQLTKELNKMEEYMKREKPVWTKIWEKELEDVCQGRDELRVMEDLIVDLRDDLEKASETFALVEQATKEQMKDVGGANGMQNGGGGGGPIMPGRHFSKGLSSIRENAFVDPRDAKEGVLGEVRALQPNHENRLEAIERAEKLRQKELETRMQNPLKKELTNFVEEGRLKKSGGVEEIERVRKAKEERIRREVWERQNGIIPEDPIGEEEGSLSGLGRCVFFGTIRFLHV</sequence>
<feature type="compositionally biased region" description="Gly residues" evidence="3">
    <location>
        <begin position="204"/>
        <end position="213"/>
    </location>
</feature>
<feature type="coiled-coil region" evidence="2">
    <location>
        <begin position="746"/>
        <end position="806"/>
    </location>
</feature>
<comment type="caution">
    <text evidence="5">The sequence shown here is derived from an EMBL/GenBank/DDBJ whole genome shotgun (WGS) entry which is preliminary data.</text>
</comment>
<dbReference type="InterPro" id="IPR051825">
    <property type="entry name" value="SRCIN1"/>
</dbReference>
<gene>
    <name evidence="5" type="ORF">QBC38DRAFT_509021</name>
</gene>